<dbReference type="AlphaFoldDB" id="A0A5M8PT36"/>
<protein>
    <submittedName>
        <fullName evidence="1">Uncharacterized protein</fullName>
    </submittedName>
</protein>
<dbReference type="EMBL" id="VXIT01000006">
    <property type="protein sequence ID" value="KAA6412150.1"/>
    <property type="molecule type" value="Genomic_DNA"/>
</dbReference>
<organism evidence="1 2">
    <name type="scientific">Lasallia pustulata</name>
    <dbReference type="NCBI Taxonomy" id="136370"/>
    <lineage>
        <taxon>Eukaryota</taxon>
        <taxon>Fungi</taxon>
        <taxon>Dikarya</taxon>
        <taxon>Ascomycota</taxon>
        <taxon>Pezizomycotina</taxon>
        <taxon>Lecanoromycetes</taxon>
        <taxon>OSLEUM clade</taxon>
        <taxon>Umbilicariomycetidae</taxon>
        <taxon>Umbilicariales</taxon>
        <taxon>Umbilicariaceae</taxon>
        <taxon>Lasallia</taxon>
    </lineage>
</organism>
<gene>
    <name evidence="1" type="ORF">FRX48_04301</name>
</gene>
<reference evidence="1 2" key="1">
    <citation type="submission" date="2019-09" db="EMBL/GenBank/DDBJ databases">
        <title>The hologenome of the rock-dwelling lichen Lasallia pustulata.</title>
        <authorList>
            <person name="Greshake Tzovaras B."/>
            <person name="Segers F."/>
            <person name="Bicker A."/>
            <person name="Dal Grande F."/>
            <person name="Otte J."/>
            <person name="Hankeln T."/>
            <person name="Schmitt I."/>
            <person name="Ebersberger I."/>
        </authorList>
    </citation>
    <scope>NUCLEOTIDE SEQUENCE [LARGE SCALE GENOMIC DNA]</scope>
    <source>
        <strain evidence="1">A1-1</strain>
    </source>
</reference>
<comment type="caution">
    <text evidence="1">The sequence shown here is derived from an EMBL/GenBank/DDBJ whole genome shotgun (WGS) entry which is preliminary data.</text>
</comment>
<accession>A0A5M8PT36</accession>
<name>A0A5M8PT36_9LECA</name>
<proteinExistence type="predicted"/>
<evidence type="ECO:0000313" key="2">
    <source>
        <dbReference type="Proteomes" id="UP000324767"/>
    </source>
</evidence>
<sequence length="153" mass="16218">MVLGIAGPMYDTPEYLPSLARYPAVPHAKVDLKAIPLAVTFIGCGQITGITMALTISNSVFLNQATNRIAKVLPLVPRATVQQAITGVDGLCLKTLNAADRVDVLHAVVESISRVYPMVIAAGGVAVILSPFMKRECLFVQAAVKDSEKQASN</sequence>
<evidence type="ECO:0000313" key="1">
    <source>
        <dbReference type="EMBL" id="KAA6412150.1"/>
    </source>
</evidence>
<dbReference type="Proteomes" id="UP000324767">
    <property type="component" value="Unassembled WGS sequence"/>
</dbReference>
<dbReference type="OrthoDB" id="10021397at2759"/>